<evidence type="ECO:0000313" key="1">
    <source>
        <dbReference type="EMBL" id="AYO55657.1"/>
    </source>
</evidence>
<dbReference type="AlphaFoldDB" id="A0A3G2T7Y7"/>
<proteinExistence type="predicted"/>
<dbReference type="EMBL" id="CP033133">
    <property type="protein sequence ID" value="AYO55657.1"/>
    <property type="molecule type" value="Genomic_DNA"/>
</dbReference>
<dbReference type="RefSeq" id="WP_122071993.1">
    <property type="nucleotide sequence ID" value="NZ_CP033133.1"/>
</dbReference>
<evidence type="ECO:0008006" key="3">
    <source>
        <dbReference type="Google" id="ProtNLM"/>
    </source>
</evidence>
<accession>A0A3G2T7Y7</accession>
<evidence type="ECO:0000313" key="2">
    <source>
        <dbReference type="Proteomes" id="UP000279962"/>
    </source>
</evidence>
<dbReference type="PROSITE" id="PS51257">
    <property type="entry name" value="PROKAR_LIPOPROTEIN"/>
    <property type="match status" value="1"/>
</dbReference>
<gene>
    <name evidence="1" type="ORF">CDG68_19275</name>
</gene>
<protein>
    <recommendedName>
        <fullName evidence="3">Lipoprotein</fullName>
    </recommendedName>
</protein>
<sequence length="191" mass="22272">MLKGCHQYLVSTCAFLLVACEEMPEYQVPITLEPEYTYVPPQKIEALDEHGYLMFNTTALSEKPLHKIYDEYRFHYAHFRCPVNDQFEVTGSIAANEFEDNPIVYENHHFKYDVLFSICPENDASKLNCVYEFKQLKTLPKELSCRVIFGRMFGRSVVLADNIEMDISQLEHAKEYQPPALEDTDQLEKVE</sequence>
<reference evidence="1 2" key="1">
    <citation type="submission" date="2018-10" db="EMBL/GenBank/DDBJ databases">
        <title>The complete genome of Acinetobacter wuhouensis strain WCHAW010062.</title>
        <authorList>
            <person name="Hu Y."/>
            <person name="Long H."/>
            <person name="Feng Y."/>
            <person name="Zong Z."/>
        </authorList>
    </citation>
    <scope>NUCLEOTIDE SEQUENCE [LARGE SCALE GENOMIC DNA]</scope>
    <source>
        <strain evidence="1 2">WCHAW010062</strain>
    </source>
</reference>
<dbReference type="Proteomes" id="UP000279962">
    <property type="component" value="Chromosome"/>
</dbReference>
<organism evidence="1 2">
    <name type="scientific">Acinetobacter wuhouensis</name>
    <dbReference type="NCBI Taxonomy" id="1879050"/>
    <lineage>
        <taxon>Bacteria</taxon>
        <taxon>Pseudomonadati</taxon>
        <taxon>Pseudomonadota</taxon>
        <taxon>Gammaproteobacteria</taxon>
        <taxon>Moraxellales</taxon>
        <taxon>Moraxellaceae</taxon>
        <taxon>Acinetobacter</taxon>
    </lineage>
</organism>
<name>A0A3G2T7Y7_9GAMM</name>